<evidence type="ECO:0000256" key="4">
    <source>
        <dbReference type="ARBA" id="ARBA00022989"/>
    </source>
</evidence>
<dbReference type="EMBL" id="JAODUO010000316">
    <property type="protein sequence ID" value="KAK2183284.1"/>
    <property type="molecule type" value="Genomic_DNA"/>
</dbReference>
<name>A0AAD9L586_RIDPI</name>
<accession>A0AAD9L586</accession>
<keyword evidence="3 7" id="KW-0812">Transmembrane</keyword>
<feature type="signal peptide" evidence="8">
    <location>
        <begin position="1"/>
        <end position="23"/>
    </location>
</feature>
<evidence type="ECO:0000256" key="7">
    <source>
        <dbReference type="SAM" id="Phobius"/>
    </source>
</evidence>
<keyword evidence="8" id="KW-0732">Signal</keyword>
<comment type="subcellular location">
    <subcellularLocation>
        <location evidence="1">Membrane</location>
        <topology evidence="1">Multi-pass membrane protein</topology>
    </subcellularLocation>
</comment>
<keyword evidence="6" id="KW-0325">Glycoprotein</keyword>
<feature type="transmembrane region" description="Helical" evidence="7">
    <location>
        <begin position="123"/>
        <end position="144"/>
    </location>
</feature>
<feature type="transmembrane region" description="Helical" evidence="7">
    <location>
        <begin position="160"/>
        <end position="182"/>
    </location>
</feature>
<evidence type="ECO:0000313" key="10">
    <source>
        <dbReference type="Proteomes" id="UP001209878"/>
    </source>
</evidence>
<dbReference type="Pfam" id="PF05478">
    <property type="entry name" value="Prominin"/>
    <property type="match status" value="1"/>
</dbReference>
<comment type="caution">
    <text evidence="9">The sequence shown here is derived from an EMBL/GenBank/DDBJ whole genome shotgun (WGS) entry which is preliminary data.</text>
</comment>
<evidence type="ECO:0000256" key="6">
    <source>
        <dbReference type="ARBA" id="ARBA00023180"/>
    </source>
</evidence>
<evidence type="ECO:0000256" key="3">
    <source>
        <dbReference type="ARBA" id="ARBA00022692"/>
    </source>
</evidence>
<evidence type="ECO:0000256" key="8">
    <source>
        <dbReference type="SAM" id="SignalP"/>
    </source>
</evidence>
<dbReference type="Proteomes" id="UP001209878">
    <property type="component" value="Unassembled WGS sequence"/>
</dbReference>
<keyword evidence="10" id="KW-1185">Reference proteome</keyword>
<dbReference type="PANTHER" id="PTHR22730:SF1">
    <property type="entry name" value="PROMININ-LIKE PROTEIN"/>
    <property type="match status" value="1"/>
</dbReference>
<organism evidence="9 10">
    <name type="scientific">Ridgeia piscesae</name>
    <name type="common">Tubeworm</name>
    <dbReference type="NCBI Taxonomy" id="27915"/>
    <lineage>
        <taxon>Eukaryota</taxon>
        <taxon>Metazoa</taxon>
        <taxon>Spiralia</taxon>
        <taxon>Lophotrochozoa</taxon>
        <taxon>Annelida</taxon>
        <taxon>Polychaeta</taxon>
        <taxon>Sedentaria</taxon>
        <taxon>Canalipalpata</taxon>
        <taxon>Sabellida</taxon>
        <taxon>Siboglinidae</taxon>
        <taxon>Ridgeia</taxon>
    </lineage>
</organism>
<keyword evidence="4 7" id="KW-1133">Transmembrane helix</keyword>
<gene>
    <name evidence="9" type="ORF">NP493_317g00009</name>
</gene>
<dbReference type="GO" id="GO:0016020">
    <property type="term" value="C:membrane"/>
    <property type="evidence" value="ECO:0007669"/>
    <property type="project" value="UniProtKB-SubCell"/>
</dbReference>
<comment type="similarity">
    <text evidence="2">Belongs to the prominin family.</text>
</comment>
<evidence type="ECO:0000256" key="5">
    <source>
        <dbReference type="ARBA" id="ARBA00023136"/>
    </source>
</evidence>
<dbReference type="InterPro" id="IPR008795">
    <property type="entry name" value="Prominin"/>
</dbReference>
<reference evidence="9" key="1">
    <citation type="journal article" date="2023" name="Mol. Biol. Evol.">
        <title>Third-Generation Sequencing Reveals the Adaptive Role of the Epigenome in Three Deep-Sea Polychaetes.</title>
        <authorList>
            <person name="Perez M."/>
            <person name="Aroh O."/>
            <person name="Sun Y."/>
            <person name="Lan Y."/>
            <person name="Juniper S.K."/>
            <person name="Young C.R."/>
            <person name="Angers B."/>
            <person name="Qian P.Y."/>
        </authorList>
    </citation>
    <scope>NUCLEOTIDE SEQUENCE</scope>
    <source>
        <strain evidence="9">R07B-5</strain>
    </source>
</reference>
<keyword evidence="5 7" id="KW-0472">Membrane</keyword>
<evidence type="ECO:0000256" key="2">
    <source>
        <dbReference type="ARBA" id="ARBA00006058"/>
    </source>
</evidence>
<proteinExistence type="inferred from homology"/>
<dbReference type="AlphaFoldDB" id="A0AAD9L586"/>
<evidence type="ECO:0000256" key="1">
    <source>
        <dbReference type="ARBA" id="ARBA00004141"/>
    </source>
</evidence>
<feature type="chain" id="PRO_5041928959" evidence="8">
    <location>
        <begin position="24"/>
        <end position="235"/>
    </location>
</feature>
<feature type="transmembrane region" description="Helical" evidence="7">
    <location>
        <begin position="97"/>
        <end position="116"/>
    </location>
</feature>
<evidence type="ECO:0000313" key="9">
    <source>
        <dbReference type="EMBL" id="KAK2183284.1"/>
    </source>
</evidence>
<dbReference type="PANTHER" id="PTHR22730">
    <property type="entry name" value="PROMININ PROM PROTEIN"/>
    <property type="match status" value="1"/>
</dbReference>
<sequence length="235" mass="26675">MRVSRFVLLHVICAVILPAGVCSKKVVAFGNKADDQSNITWGPLGPGKQPTFPAKDRGGVLWGLYKMTNLFIYIVHPWPLQYDHCPLYSLSTHRLPLQWFGTSCSLLIHFLVYVGIGIGITMPIYGVIFGMLRCIGYCGGYEYFPNTYVTLSDQDRSKSAMYLFVLTTFTAAGWIMAMICYFRATAQNANVRDATENVLRNLDIYFDNTIDEITHILQENFNFTTQVLHRDMNSR</sequence>
<protein>
    <submittedName>
        <fullName evidence="9">Uncharacterized protein</fullName>
    </submittedName>
</protein>